<dbReference type="HAMAP" id="MF_00303">
    <property type="entry name" value="Trigger_factor_Tig"/>
    <property type="match status" value="1"/>
</dbReference>
<dbReference type="InterPro" id="IPR008881">
    <property type="entry name" value="Trigger_fac_ribosome-bd_bac"/>
</dbReference>
<evidence type="ECO:0000256" key="6">
    <source>
        <dbReference type="ARBA" id="ARBA00023186"/>
    </source>
</evidence>
<dbReference type="SUPFAM" id="SSF102735">
    <property type="entry name" value="Trigger factor ribosome-binding domain"/>
    <property type="match status" value="1"/>
</dbReference>
<dbReference type="GO" id="GO:0003755">
    <property type="term" value="F:peptidyl-prolyl cis-trans isomerase activity"/>
    <property type="evidence" value="ECO:0007669"/>
    <property type="project" value="UniProtKB-EC"/>
</dbReference>
<sequence length="476" mass="52963">MQVTETNADNLKREFTVVVSSADIDAKIDSRLVELSTQVKLPGFRPGKIPMAMMKQRYGKNVMGEVLEALVNETSQEVISERSLRPAMQPKIEVTSFDEGKDLEYTIAFEIIPDVEPMDFSKLKLEKLSVDVPADEVDDSLSRIAENHKTTNPLKKKRKAKTGDVVTIDFKGTVGGEALPGMAGDDFKLELGSGQFIPGFEEQVVGANIDDDLTVNVTFPEGYGNEKLSGQDAIFEVKVKDIEETAPAEIDDALAEKLGEENLEKLKERVAEQVKVEYDRIAHSHLKRNVLDQLAENHDFEVPESMVDSEFDGIWKQIEADKEQGKLDEEDAAKSEDELKEEYRAIAVRRVRLGLLLSEVGTKNEIDVTQEELNGALLQEARNYPGQEQAVFEFYQKNPQALANLRAPVFEDKVVDYIVDLAEVTEKSISPEDLRKEIEAENAEADKKKPAKKAPAKKAAKKPAKKAAAKKTEADA</sequence>
<evidence type="ECO:0000256" key="10">
    <source>
        <dbReference type="HAMAP-Rule" id="MF_00303"/>
    </source>
</evidence>
<keyword evidence="16" id="KW-1185">Reference proteome</keyword>
<dbReference type="Proteomes" id="UP001597294">
    <property type="component" value="Unassembled WGS sequence"/>
</dbReference>
<keyword evidence="10 12" id="KW-0132">Cell division</keyword>
<evidence type="ECO:0000256" key="2">
    <source>
        <dbReference type="ARBA" id="ARBA00005464"/>
    </source>
</evidence>
<evidence type="ECO:0000256" key="1">
    <source>
        <dbReference type="ARBA" id="ARBA00000971"/>
    </source>
</evidence>
<dbReference type="InterPro" id="IPR005215">
    <property type="entry name" value="Trig_fac"/>
</dbReference>
<evidence type="ECO:0000256" key="3">
    <source>
        <dbReference type="ARBA" id="ARBA00013194"/>
    </source>
</evidence>
<evidence type="ECO:0000256" key="11">
    <source>
        <dbReference type="PROSITE-ProRule" id="PRU00277"/>
    </source>
</evidence>
<dbReference type="InterPro" id="IPR046357">
    <property type="entry name" value="PPIase_dom_sf"/>
</dbReference>
<dbReference type="Gene3D" id="3.30.70.1050">
    <property type="entry name" value="Trigger factor ribosome-binding domain"/>
    <property type="match status" value="1"/>
</dbReference>
<keyword evidence="5 10" id="KW-0697">Rotamase</keyword>
<dbReference type="InterPro" id="IPR037041">
    <property type="entry name" value="Trigger_fac_C_sf"/>
</dbReference>
<dbReference type="EMBL" id="JBHUII010000011">
    <property type="protein sequence ID" value="MFD2207274.1"/>
    <property type="molecule type" value="Genomic_DNA"/>
</dbReference>
<evidence type="ECO:0000256" key="13">
    <source>
        <dbReference type="SAM" id="MobiDB-lite"/>
    </source>
</evidence>
<dbReference type="InterPro" id="IPR001179">
    <property type="entry name" value="PPIase_FKBP_dom"/>
</dbReference>
<proteinExistence type="inferred from homology"/>
<gene>
    <name evidence="10 15" type="primary">tig</name>
    <name evidence="15" type="ORF">ACFSKO_16730</name>
</gene>
<dbReference type="PROSITE" id="PS50059">
    <property type="entry name" value="FKBP_PPIASE"/>
    <property type="match status" value="1"/>
</dbReference>
<dbReference type="NCBIfam" id="TIGR00115">
    <property type="entry name" value="tig"/>
    <property type="match status" value="1"/>
</dbReference>
<evidence type="ECO:0000259" key="14">
    <source>
        <dbReference type="PROSITE" id="PS50059"/>
    </source>
</evidence>
<dbReference type="SUPFAM" id="SSF109998">
    <property type="entry name" value="Triger factor/SurA peptide-binding domain-like"/>
    <property type="match status" value="1"/>
</dbReference>
<comment type="domain">
    <text evidence="10">Consists of 3 domains; the N-terminus binds the ribosome, the middle domain has PPIase activity, while the C-terminus has intrinsic chaperone activity on its own.</text>
</comment>
<keyword evidence="10" id="KW-0963">Cytoplasm</keyword>
<dbReference type="Pfam" id="PF05697">
    <property type="entry name" value="Trigger_N"/>
    <property type="match status" value="1"/>
</dbReference>
<dbReference type="SUPFAM" id="SSF54534">
    <property type="entry name" value="FKBP-like"/>
    <property type="match status" value="1"/>
</dbReference>
<dbReference type="PANTHER" id="PTHR30560:SF3">
    <property type="entry name" value="TRIGGER FACTOR-LIKE PROTEIN TIG, CHLOROPLASTIC"/>
    <property type="match status" value="1"/>
</dbReference>
<dbReference type="PIRSF" id="PIRSF003095">
    <property type="entry name" value="Trigger_factor"/>
    <property type="match status" value="1"/>
</dbReference>
<organism evidence="15 16">
    <name type="scientific">Kiloniella antarctica</name>
    <dbReference type="NCBI Taxonomy" id="1550907"/>
    <lineage>
        <taxon>Bacteria</taxon>
        <taxon>Pseudomonadati</taxon>
        <taxon>Pseudomonadota</taxon>
        <taxon>Alphaproteobacteria</taxon>
        <taxon>Rhodospirillales</taxon>
        <taxon>Kiloniellaceae</taxon>
        <taxon>Kiloniella</taxon>
    </lineage>
</organism>
<protein>
    <recommendedName>
        <fullName evidence="4 10">Trigger factor</fullName>
        <shortName evidence="10">TF</shortName>
        <ecNumber evidence="3 10">5.2.1.8</ecNumber>
    </recommendedName>
    <alternativeName>
        <fullName evidence="9 10">PPIase</fullName>
    </alternativeName>
</protein>
<dbReference type="PANTHER" id="PTHR30560">
    <property type="entry name" value="TRIGGER FACTOR CHAPERONE AND PEPTIDYL-PROLYL CIS/TRANS ISOMERASE"/>
    <property type="match status" value="1"/>
</dbReference>
<comment type="function">
    <text evidence="8 10">Involved in protein export. Acts as a chaperone by maintaining the newly synthesized protein in an open conformation. Functions as a peptidyl-prolyl cis-trans isomerase.</text>
</comment>
<evidence type="ECO:0000256" key="9">
    <source>
        <dbReference type="ARBA" id="ARBA00029986"/>
    </source>
</evidence>
<comment type="similarity">
    <text evidence="2 10 12">Belongs to the FKBP-type PPIase family. Tig subfamily.</text>
</comment>
<reference evidence="16" key="1">
    <citation type="journal article" date="2019" name="Int. J. Syst. Evol. Microbiol.">
        <title>The Global Catalogue of Microorganisms (GCM) 10K type strain sequencing project: providing services to taxonomists for standard genome sequencing and annotation.</title>
        <authorList>
            <consortium name="The Broad Institute Genomics Platform"/>
            <consortium name="The Broad Institute Genome Sequencing Center for Infectious Disease"/>
            <person name="Wu L."/>
            <person name="Ma J."/>
        </authorList>
    </citation>
    <scope>NUCLEOTIDE SEQUENCE [LARGE SCALE GENOMIC DNA]</scope>
    <source>
        <strain evidence="16">CGMCC 4.7192</strain>
    </source>
</reference>
<accession>A0ABW5BNR7</accession>
<evidence type="ECO:0000313" key="15">
    <source>
        <dbReference type="EMBL" id="MFD2207274.1"/>
    </source>
</evidence>
<dbReference type="EC" id="5.2.1.8" evidence="3 10"/>
<evidence type="ECO:0000256" key="8">
    <source>
        <dbReference type="ARBA" id="ARBA00024849"/>
    </source>
</evidence>
<comment type="subcellular location">
    <subcellularLocation>
        <location evidence="10">Cytoplasm</location>
    </subcellularLocation>
    <text evidence="10">About half TF is bound to the ribosome near the polypeptide exit tunnel while the other half is free in the cytoplasm.</text>
</comment>
<evidence type="ECO:0000256" key="5">
    <source>
        <dbReference type="ARBA" id="ARBA00023110"/>
    </source>
</evidence>
<dbReference type="Pfam" id="PF05698">
    <property type="entry name" value="Trigger_C"/>
    <property type="match status" value="1"/>
</dbReference>
<dbReference type="RefSeq" id="WP_380253741.1">
    <property type="nucleotide sequence ID" value="NZ_JBHUII010000011.1"/>
</dbReference>
<dbReference type="Gene3D" id="1.10.3120.10">
    <property type="entry name" value="Trigger factor, C-terminal domain"/>
    <property type="match status" value="1"/>
</dbReference>
<feature type="domain" description="PPIase FKBP-type" evidence="14">
    <location>
        <begin position="163"/>
        <end position="243"/>
    </location>
</feature>
<evidence type="ECO:0000256" key="7">
    <source>
        <dbReference type="ARBA" id="ARBA00023235"/>
    </source>
</evidence>
<dbReference type="Pfam" id="PF00254">
    <property type="entry name" value="FKBP_C"/>
    <property type="match status" value="1"/>
</dbReference>
<keyword evidence="10 12" id="KW-0131">Cell cycle</keyword>
<name>A0ABW5BNR7_9PROT</name>
<feature type="compositionally biased region" description="Basic residues" evidence="13">
    <location>
        <begin position="449"/>
        <end position="469"/>
    </location>
</feature>
<dbReference type="InterPro" id="IPR036611">
    <property type="entry name" value="Trigger_fac_ribosome-bd_sf"/>
</dbReference>
<evidence type="ECO:0000256" key="4">
    <source>
        <dbReference type="ARBA" id="ARBA00016902"/>
    </source>
</evidence>
<evidence type="ECO:0000313" key="16">
    <source>
        <dbReference type="Proteomes" id="UP001597294"/>
    </source>
</evidence>
<keyword evidence="7 10" id="KW-0413">Isomerase</keyword>
<keyword evidence="6 10" id="KW-0143">Chaperone</keyword>
<dbReference type="InterPro" id="IPR008880">
    <property type="entry name" value="Trigger_fac_C"/>
</dbReference>
<dbReference type="InterPro" id="IPR027304">
    <property type="entry name" value="Trigger_fact/SurA_dom_sf"/>
</dbReference>
<comment type="catalytic activity">
    <reaction evidence="1 10 11">
        <text>[protein]-peptidylproline (omega=180) = [protein]-peptidylproline (omega=0)</text>
        <dbReference type="Rhea" id="RHEA:16237"/>
        <dbReference type="Rhea" id="RHEA-COMP:10747"/>
        <dbReference type="Rhea" id="RHEA-COMP:10748"/>
        <dbReference type="ChEBI" id="CHEBI:83833"/>
        <dbReference type="ChEBI" id="CHEBI:83834"/>
        <dbReference type="EC" id="5.2.1.8"/>
    </reaction>
</comment>
<dbReference type="Gene3D" id="3.10.50.40">
    <property type="match status" value="1"/>
</dbReference>
<evidence type="ECO:0000256" key="12">
    <source>
        <dbReference type="RuleBase" id="RU003914"/>
    </source>
</evidence>
<feature type="region of interest" description="Disordered" evidence="13">
    <location>
        <begin position="440"/>
        <end position="476"/>
    </location>
</feature>
<comment type="caution">
    <text evidence="15">The sequence shown here is derived from an EMBL/GenBank/DDBJ whole genome shotgun (WGS) entry which is preliminary data.</text>
</comment>